<sequence length="677" mass="76505">MKKLTWIALILGISAIALLVSVAASAAPSPALVKKTSELLNYVVQDRPDDRPLVGVQTIGNSGDLVVGTDEAVYFYSDHHYIKTLHHMVWEMFKAGDYIYAVINPYHRKSMYANRVVYRTKDGRNWQRISGKGGTRATLFAVDTKHDVLYGATQTGNYHSTLYKKELQTGVATALGDKRLHRIDGIGWFQGALYVVCDSGKLYMSQDQGKSFVNITHKLDGNLKGRIRILANEHYLLISVAAHYLHQFDGKKWREIAVSATKHDNLSMVMIRSLDGHRLIFAKGLRHHFIMDLRTRKKQQVFLPEVYHYRNFVPLGEDLYVTAHLPEDSVLSDVSGTKQAHEQQEKASQLLKVRLTPEPICNQLFGAQTLVRAHLPVRGIVIDSGQVIVNTGKELLDINTYQPVNNNRFHIANRFKKGAVKGIWYIRMIPETSGSPKDHHYLRWSSDRGKRWTRIANTSQEGVHAVIDDSLCVAYSLGFNNIWRTSIKPQEDYNSAQEVFEGSLESLVVDKTSRVWVQGSEGVFVSKSAGGWWKCPQPFRNNDKIAIRGFALLDKHMAVTYRDQLYLSENNTVNWKPFPIIDPCRKQQVAVRIIGNNKSHIILKDRLCGQLWIVDVLTGAVQHCRIPKTNGVAYKAHLSGNTLLVETTGTPIQSAHTQWKGATASRLFVFNLKKQKS</sequence>
<keyword evidence="3" id="KW-1185">Reference proteome</keyword>
<dbReference type="Proteomes" id="UP000318833">
    <property type="component" value="Unassembled WGS sequence"/>
</dbReference>
<organism evidence="2 3">
    <name type="scientific">Aquimarina algiphila</name>
    <dbReference type="NCBI Taxonomy" id="2047982"/>
    <lineage>
        <taxon>Bacteria</taxon>
        <taxon>Pseudomonadati</taxon>
        <taxon>Bacteroidota</taxon>
        <taxon>Flavobacteriia</taxon>
        <taxon>Flavobacteriales</taxon>
        <taxon>Flavobacteriaceae</taxon>
        <taxon>Aquimarina</taxon>
    </lineage>
</organism>
<dbReference type="InterPro" id="IPR015943">
    <property type="entry name" value="WD40/YVTN_repeat-like_dom_sf"/>
</dbReference>
<proteinExistence type="predicted"/>
<feature type="chain" id="PRO_5022145381" description="Exo-alpha-sialidase" evidence="1">
    <location>
        <begin position="27"/>
        <end position="677"/>
    </location>
</feature>
<keyword evidence="1" id="KW-0732">Signal</keyword>
<evidence type="ECO:0000313" key="3">
    <source>
        <dbReference type="Proteomes" id="UP000318833"/>
    </source>
</evidence>
<dbReference type="OrthoDB" id="1438312at2"/>
<accession>A0A554VCG0</accession>
<gene>
    <name evidence="2" type="ORF">FOF46_26545</name>
</gene>
<evidence type="ECO:0000313" key="2">
    <source>
        <dbReference type="EMBL" id="TSE04388.1"/>
    </source>
</evidence>
<dbReference type="AlphaFoldDB" id="A0A554VCG0"/>
<dbReference type="SUPFAM" id="SSF110296">
    <property type="entry name" value="Oligoxyloglucan reducing end-specific cellobiohydrolase"/>
    <property type="match status" value="2"/>
</dbReference>
<dbReference type="EMBL" id="VLNR01000082">
    <property type="protein sequence ID" value="TSE04388.1"/>
    <property type="molecule type" value="Genomic_DNA"/>
</dbReference>
<reference evidence="2 3" key="1">
    <citation type="submission" date="2019-07" db="EMBL/GenBank/DDBJ databases">
        <title>The draft genome sequence of Aquimarina algiphila M91.</title>
        <authorList>
            <person name="Meng X."/>
        </authorList>
    </citation>
    <scope>NUCLEOTIDE SEQUENCE [LARGE SCALE GENOMIC DNA]</scope>
    <source>
        <strain evidence="2 3">M91</strain>
    </source>
</reference>
<comment type="caution">
    <text evidence="2">The sequence shown here is derived from an EMBL/GenBank/DDBJ whole genome shotgun (WGS) entry which is preliminary data.</text>
</comment>
<evidence type="ECO:0000256" key="1">
    <source>
        <dbReference type="SAM" id="SignalP"/>
    </source>
</evidence>
<protein>
    <recommendedName>
        <fullName evidence="4">Exo-alpha-sialidase</fullName>
    </recommendedName>
</protein>
<dbReference type="Gene3D" id="2.130.10.10">
    <property type="entry name" value="YVTN repeat-like/Quinoprotein amine dehydrogenase"/>
    <property type="match status" value="1"/>
</dbReference>
<feature type="signal peptide" evidence="1">
    <location>
        <begin position="1"/>
        <end position="26"/>
    </location>
</feature>
<dbReference type="RefSeq" id="WP_143918565.1">
    <property type="nucleotide sequence ID" value="NZ_CANMXV010000057.1"/>
</dbReference>
<evidence type="ECO:0008006" key="4">
    <source>
        <dbReference type="Google" id="ProtNLM"/>
    </source>
</evidence>
<name>A0A554VCG0_9FLAO</name>